<reference evidence="2 3" key="1">
    <citation type="submission" date="2017-06" db="EMBL/GenBank/DDBJ databases">
        <title>Draft genome sequence of Fusobacterium nucleatum subsp. polymorphum KCOM 1274 (=ChDC F309).</title>
        <authorList>
            <person name="Kook J.-K."/>
            <person name="Park S.-N."/>
            <person name="Lim Y.K."/>
            <person name="Roh H."/>
        </authorList>
    </citation>
    <scope>NUCLEOTIDE SEQUENCE [LARGE SCALE GENOMIC DNA]</scope>
    <source>
        <strain evidence="3">KCOM 1274 (ChDC F309)</strain>
    </source>
</reference>
<dbReference type="InterPro" id="IPR035994">
    <property type="entry name" value="Nucleoside_phosphorylase_sf"/>
</dbReference>
<dbReference type="Pfam" id="PF20903">
    <property type="entry name" value="SPL"/>
    <property type="match status" value="1"/>
</dbReference>
<dbReference type="FunFam" id="3.80.30.30:FF:000004">
    <property type="entry name" value="Possible DNA repair photolyase"/>
    <property type="match status" value="1"/>
</dbReference>
<dbReference type="Gene3D" id="3.40.50.1580">
    <property type="entry name" value="Nucleoside phosphorylase domain"/>
    <property type="match status" value="1"/>
</dbReference>
<dbReference type="SUPFAM" id="SSF53167">
    <property type="entry name" value="Purine and uridine phosphorylases"/>
    <property type="match status" value="1"/>
</dbReference>
<feature type="coiled-coil region" evidence="1">
    <location>
        <begin position="271"/>
        <end position="298"/>
    </location>
</feature>
<dbReference type="GO" id="GO:0051539">
    <property type="term" value="F:4 iron, 4 sulfur cluster binding"/>
    <property type="evidence" value="ECO:0007669"/>
    <property type="project" value="TreeGrafter"/>
</dbReference>
<dbReference type="GO" id="GO:0042601">
    <property type="term" value="C:endospore-forming forespore"/>
    <property type="evidence" value="ECO:0007669"/>
    <property type="project" value="TreeGrafter"/>
</dbReference>
<dbReference type="GO" id="GO:0009116">
    <property type="term" value="P:nucleoside metabolic process"/>
    <property type="evidence" value="ECO:0007669"/>
    <property type="project" value="InterPro"/>
</dbReference>
<evidence type="ECO:0000313" key="3">
    <source>
        <dbReference type="Proteomes" id="UP000224507"/>
    </source>
</evidence>
<keyword evidence="2" id="KW-0456">Lyase</keyword>
<dbReference type="PANTHER" id="PTHR37822">
    <property type="entry name" value="SPORE PHOTOPRODUCT LYASE-RELATED"/>
    <property type="match status" value="1"/>
</dbReference>
<dbReference type="RefSeq" id="WP_098997862.1">
    <property type="nucleotide sequence ID" value="NZ_CP077153.1"/>
</dbReference>
<dbReference type="InterPro" id="IPR049539">
    <property type="entry name" value="SPL"/>
</dbReference>
<accession>A0A2C6C4D0</accession>
<dbReference type="Gene3D" id="3.40.50.12110">
    <property type="match status" value="1"/>
</dbReference>
<dbReference type="EMBL" id="NIRO01000025">
    <property type="protein sequence ID" value="PHI10945.1"/>
    <property type="molecule type" value="Genomic_DNA"/>
</dbReference>
<evidence type="ECO:0000313" key="2">
    <source>
        <dbReference type="EMBL" id="PHI10945.1"/>
    </source>
</evidence>
<sequence>MLYIVTALYIEAKPLISLFNLKKDNTYTKFQVFSNENIKLIISGTGKIKSATALTYLISNKDIKENDYIINIGFIASTNNNSQLGDIIYISKIQNAYSDTTFYPEMIYKHNFLEGSLTTFDKIIENKIENVEEYIDMEAYGFFQTASIFFKKDKIIILKIVSDILKENVEDRILIDFKDEKLFNESYKKIYGFLLKFINISDDNKNNFDNNEQDLIKKVLENLKLSDTMTYEFFNILKYLKIKYGNIDILKKYENIEVNSKVQGKKIFEEIKEFSKLNNKVEIERKALNNKNSNLFNNRFSHIYIEKKILNNKNTLEILSKFKDAKIIEIDNYKEVFSSNNQDFHLQKLGQKLILASNKPNMIYEGAVVCESFENDNFYYSSSIINCVYDCEYCYLQGVYSSGNIVIFVDIEKVFEEVEELYNKLKTLYLCVSYDTDLLAIENICGFSEKWYHFIKDKKYLKIELRTKSGNIDKFLNLKPLDNFIIAFTLSPENIALRNEKYTASFKNRVEAIKELQKKGWKVRICIDPLIYSDNFEKNYSQMIEYLFNEIDKEKVIDVSIGVFRISKEYLKKMRNQNQNSEILYYPFECIDGVYTYSDKTKSYMINFIKEQFLKYININKIYM</sequence>
<dbReference type="GO" id="GO:1904047">
    <property type="term" value="F:S-adenosyl-L-methionine binding"/>
    <property type="evidence" value="ECO:0007669"/>
    <property type="project" value="TreeGrafter"/>
</dbReference>
<dbReference type="GO" id="GO:0003913">
    <property type="term" value="F:DNA photolyase activity"/>
    <property type="evidence" value="ECO:0007669"/>
    <property type="project" value="TreeGrafter"/>
</dbReference>
<proteinExistence type="predicted"/>
<dbReference type="Gene3D" id="3.80.30.30">
    <property type="match status" value="1"/>
</dbReference>
<gene>
    <name evidence="2" type="ORF">CBG56_11600</name>
</gene>
<name>A0A2C6C4D0_FUSNP</name>
<evidence type="ECO:0000256" key="1">
    <source>
        <dbReference type="SAM" id="Coils"/>
    </source>
</evidence>
<protein>
    <submittedName>
        <fullName evidence="2">Spore photoproduct lyase</fullName>
    </submittedName>
</protein>
<dbReference type="Proteomes" id="UP000224507">
    <property type="component" value="Unassembled WGS sequence"/>
</dbReference>
<comment type="caution">
    <text evidence="2">The sequence shown here is derived from an EMBL/GenBank/DDBJ whole genome shotgun (WGS) entry which is preliminary data.</text>
</comment>
<dbReference type="SUPFAM" id="SSF102114">
    <property type="entry name" value="Radical SAM enzymes"/>
    <property type="match status" value="1"/>
</dbReference>
<dbReference type="PANTHER" id="PTHR37822:SF2">
    <property type="entry name" value="SPORE PHOTOPRODUCT LYASE"/>
    <property type="match status" value="1"/>
</dbReference>
<dbReference type="AlphaFoldDB" id="A0A2C6C4D0"/>
<organism evidence="2 3">
    <name type="scientific">Fusobacterium nucleatum subsp. polymorphum</name>
    <name type="common">Fusobacterium polymorphum</name>
    <dbReference type="NCBI Taxonomy" id="76857"/>
    <lineage>
        <taxon>Bacteria</taxon>
        <taxon>Fusobacteriati</taxon>
        <taxon>Fusobacteriota</taxon>
        <taxon>Fusobacteriia</taxon>
        <taxon>Fusobacteriales</taxon>
        <taxon>Fusobacteriaceae</taxon>
        <taxon>Fusobacterium</taxon>
    </lineage>
</organism>
<keyword evidence="1" id="KW-0175">Coiled coil</keyword>
<dbReference type="InterPro" id="IPR058240">
    <property type="entry name" value="rSAM_sf"/>
</dbReference>